<evidence type="ECO:0000256" key="1">
    <source>
        <dbReference type="ARBA" id="ARBA00003989"/>
    </source>
</evidence>
<name>A0A1H2ZMF5_9PSED</name>
<feature type="chain" id="PRO_5017330714" description="Curli production assembly/transport component CsgE" evidence="4">
    <location>
        <begin position="21"/>
        <end position="129"/>
    </location>
</feature>
<keyword evidence="6" id="KW-1185">Reference proteome</keyword>
<sequence length="129" mass="14833">MRRWPLLAWLALVPVAAAHAGEELIQGLVIDSTISRFGHDFYRAFGDRLADTSEMDFNLVVRERPSARWGSLIWIEQDQRVLYRQFLQPNASQVTDSAYGAADQVVEAIARRRLEDLLQDNTDMERDEL</sequence>
<dbReference type="RefSeq" id="WP_407072459.1">
    <property type="nucleotide sequence ID" value="NZ_FNNU01000003.1"/>
</dbReference>
<dbReference type="Proteomes" id="UP000243778">
    <property type="component" value="Unassembled WGS sequence"/>
</dbReference>
<reference evidence="6" key="1">
    <citation type="submission" date="2016-10" db="EMBL/GenBank/DDBJ databases">
        <authorList>
            <person name="Varghese N."/>
            <person name="Submissions S."/>
        </authorList>
    </citation>
    <scope>NUCLEOTIDE SEQUENCE [LARGE SCALE GENOMIC DNA]</scope>
    <source>
        <strain evidence="6">NRRL B-59562</strain>
    </source>
</reference>
<evidence type="ECO:0000313" key="5">
    <source>
        <dbReference type="EMBL" id="SDX18531.1"/>
    </source>
</evidence>
<dbReference type="NCBIfam" id="NF007701">
    <property type="entry name" value="PRK10386.1"/>
    <property type="match status" value="1"/>
</dbReference>
<evidence type="ECO:0000256" key="2">
    <source>
        <dbReference type="ARBA" id="ARBA00014024"/>
    </source>
</evidence>
<dbReference type="Pfam" id="PF10627">
    <property type="entry name" value="CsgE"/>
    <property type="match status" value="1"/>
</dbReference>
<protein>
    <recommendedName>
        <fullName evidence="2">Curli production assembly/transport component CsgE</fullName>
    </recommendedName>
</protein>
<comment type="function">
    <text evidence="1">May be involved in the biogenesis of curli organelles.</text>
</comment>
<feature type="signal peptide" evidence="4">
    <location>
        <begin position="1"/>
        <end position="20"/>
    </location>
</feature>
<evidence type="ECO:0000256" key="3">
    <source>
        <dbReference type="ARBA" id="ARBA00022729"/>
    </source>
</evidence>
<evidence type="ECO:0000256" key="4">
    <source>
        <dbReference type="SAM" id="SignalP"/>
    </source>
</evidence>
<dbReference type="STRING" id="1007099.SAMN05216287_2370"/>
<dbReference type="EMBL" id="FNNU01000003">
    <property type="protein sequence ID" value="SDX18531.1"/>
    <property type="molecule type" value="Genomic_DNA"/>
</dbReference>
<dbReference type="InterPro" id="IPR018900">
    <property type="entry name" value="Curli_CsgE"/>
</dbReference>
<accession>A0A1H2ZMF5</accession>
<gene>
    <name evidence="5" type="ORF">SAMN05216287_2370</name>
</gene>
<dbReference type="AlphaFoldDB" id="A0A1H2ZMF5"/>
<organism evidence="5 6">
    <name type="scientific">Pseudomonas kuykendallii</name>
    <dbReference type="NCBI Taxonomy" id="1007099"/>
    <lineage>
        <taxon>Bacteria</taxon>
        <taxon>Pseudomonadati</taxon>
        <taxon>Pseudomonadota</taxon>
        <taxon>Gammaproteobacteria</taxon>
        <taxon>Pseudomonadales</taxon>
        <taxon>Pseudomonadaceae</taxon>
        <taxon>Pseudomonas</taxon>
    </lineage>
</organism>
<proteinExistence type="predicted"/>
<evidence type="ECO:0000313" key="6">
    <source>
        <dbReference type="Proteomes" id="UP000243778"/>
    </source>
</evidence>
<keyword evidence="3 4" id="KW-0732">Signal</keyword>